<name>A0AC58PFU1_CAMBA</name>
<protein>
    <submittedName>
        <fullName evidence="2">Uncharacterized protein LOC141574981</fullName>
    </submittedName>
</protein>
<gene>
    <name evidence="2" type="primary">LOC141574981</name>
</gene>
<dbReference type="RefSeq" id="XP_074208901.1">
    <property type="nucleotide sequence ID" value="XM_074352800.1"/>
</dbReference>
<evidence type="ECO:0000313" key="2">
    <source>
        <dbReference type="RefSeq" id="XP_074208901.1"/>
    </source>
</evidence>
<reference evidence="2" key="1">
    <citation type="submission" date="2025-08" db="UniProtKB">
        <authorList>
            <consortium name="RefSeq"/>
        </authorList>
    </citation>
    <scope>IDENTIFICATION</scope>
    <source>
        <tissue evidence="2">Blood</tissue>
    </source>
</reference>
<organism evidence="1 2">
    <name type="scientific">Camelus bactrianus</name>
    <name type="common">Bactrian camel</name>
    <dbReference type="NCBI Taxonomy" id="9837"/>
    <lineage>
        <taxon>Eukaryota</taxon>
        <taxon>Metazoa</taxon>
        <taxon>Chordata</taxon>
        <taxon>Craniata</taxon>
        <taxon>Vertebrata</taxon>
        <taxon>Euteleostomi</taxon>
        <taxon>Mammalia</taxon>
        <taxon>Eutheria</taxon>
        <taxon>Laurasiatheria</taxon>
        <taxon>Artiodactyla</taxon>
        <taxon>Tylopoda</taxon>
        <taxon>Camelidae</taxon>
        <taxon>Camelus</taxon>
    </lineage>
</organism>
<keyword evidence="1" id="KW-1185">Reference proteome</keyword>
<evidence type="ECO:0000313" key="1">
    <source>
        <dbReference type="Proteomes" id="UP001732780"/>
    </source>
</evidence>
<dbReference type="Proteomes" id="UP001732780">
    <property type="component" value="Chromosome 2"/>
</dbReference>
<accession>A0AC58PFU1</accession>
<proteinExistence type="predicted"/>
<sequence length="253" mass="26964">MKSEVCRSEKAFRAPLVPKVSAENAWVPWSTAGGSIKERDERAGAGERRRERATPPLAQRWGREEPEGRRRRQAEEVGGVGRSPAPVARRAAVCSLPATRRALIRRPEPPGRPLPPLRPRHARPGPAPPAPARAGAAGAGGAGRSGEDAAGGWPQAGSGFETTRGLEWPGFDPHTSPQPGILSFPARWARGGGSPGEPRTPTGGTCFELIIGRGRVQRPVLGFRKFTSSYLHCSPSRGPVSPERTPGTFRSGH</sequence>